<dbReference type="GO" id="GO:0003700">
    <property type="term" value="F:DNA-binding transcription factor activity"/>
    <property type="evidence" value="ECO:0007669"/>
    <property type="project" value="InterPro"/>
</dbReference>
<dbReference type="SMART" id="SM00342">
    <property type="entry name" value="HTH_ARAC"/>
    <property type="match status" value="1"/>
</dbReference>
<comment type="caution">
    <text evidence="5">The sequence shown here is derived from an EMBL/GenBank/DDBJ whole genome shotgun (WGS) entry which is preliminary data.</text>
</comment>
<dbReference type="PANTHER" id="PTHR47504:SF5">
    <property type="entry name" value="RIGHT ORIGIN-BINDING PROTEIN"/>
    <property type="match status" value="1"/>
</dbReference>
<evidence type="ECO:0000256" key="3">
    <source>
        <dbReference type="ARBA" id="ARBA00023163"/>
    </source>
</evidence>
<accession>A0A927W732</accession>
<evidence type="ECO:0000256" key="1">
    <source>
        <dbReference type="ARBA" id="ARBA00023015"/>
    </source>
</evidence>
<dbReference type="Proteomes" id="UP000768462">
    <property type="component" value="Unassembled WGS sequence"/>
</dbReference>
<keyword evidence="2" id="KW-0238">DNA-binding</keyword>
<dbReference type="InterPro" id="IPR020449">
    <property type="entry name" value="Tscrpt_reg_AraC-type_HTH"/>
</dbReference>
<dbReference type="PROSITE" id="PS01124">
    <property type="entry name" value="HTH_ARAC_FAMILY_2"/>
    <property type="match status" value="1"/>
</dbReference>
<dbReference type="GO" id="GO:0043565">
    <property type="term" value="F:sequence-specific DNA binding"/>
    <property type="evidence" value="ECO:0007669"/>
    <property type="project" value="InterPro"/>
</dbReference>
<organism evidence="5 6">
    <name type="scientific">Clostridium sulfidigenes</name>
    <dbReference type="NCBI Taxonomy" id="318464"/>
    <lineage>
        <taxon>Bacteria</taxon>
        <taxon>Bacillati</taxon>
        <taxon>Bacillota</taxon>
        <taxon>Clostridia</taxon>
        <taxon>Eubacteriales</taxon>
        <taxon>Clostridiaceae</taxon>
        <taxon>Clostridium</taxon>
    </lineage>
</organism>
<dbReference type="Gene3D" id="3.20.80.10">
    <property type="entry name" value="Regulatory factor, effector binding domain"/>
    <property type="match status" value="1"/>
</dbReference>
<dbReference type="InterPro" id="IPR018060">
    <property type="entry name" value="HTH_AraC"/>
</dbReference>
<name>A0A927W732_9CLOT</name>
<feature type="domain" description="HTH araC/xylS-type" evidence="4">
    <location>
        <begin position="8"/>
        <end position="106"/>
    </location>
</feature>
<dbReference type="PANTHER" id="PTHR47504">
    <property type="entry name" value="RIGHT ORIGIN-BINDING PROTEIN"/>
    <property type="match status" value="1"/>
</dbReference>
<evidence type="ECO:0000313" key="6">
    <source>
        <dbReference type="Proteomes" id="UP000768462"/>
    </source>
</evidence>
<dbReference type="InterPro" id="IPR018062">
    <property type="entry name" value="HTH_AraC-typ_CS"/>
</dbReference>
<protein>
    <submittedName>
        <fullName evidence="5">AraC family transcriptional regulator</fullName>
    </submittedName>
</protein>
<dbReference type="PROSITE" id="PS00041">
    <property type="entry name" value="HTH_ARAC_FAMILY_1"/>
    <property type="match status" value="1"/>
</dbReference>
<dbReference type="EMBL" id="SVCM01000196">
    <property type="protein sequence ID" value="MBE6061787.1"/>
    <property type="molecule type" value="Genomic_DNA"/>
</dbReference>
<sequence>MDMYERIKKSIDFIEINLTEHISLNEVASKAFCSLSYFHNVFRLMTGIALKEYIRNRRLVSSAYELVNTDGKIIDLAYKYQYETPESFTRAFTKMFGVTPSVYRKNNNHAIVFQKIDILQMRLKILQGGYFMEPKIIDMEEIKIIGIELRTSFDDSEFSMGIKELWSRYFNDEVGYNIPNQINPSTTLGANMNFDKDGGFSYIICKEVNSFLEIPQGMVGKTIPASKYAVFTAIGESKKDVGRSLGQVWNYFFTTWLPQSGYTQLGISSPDSVSPYDSEAAPDFEWYDERFTDNDFEVDVYIPIK</sequence>
<dbReference type="SUPFAM" id="SSF55136">
    <property type="entry name" value="Probable bacterial effector-binding domain"/>
    <property type="match status" value="1"/>
</dbReference>
<keyword evidence="1" id="KW-0805">Transcription regulation</keyword>
<keyword evidence="3" id="KW-0804">Transcription</keyword>
<dbReference type="AlphaFoldDB" id="A0A927W732"/>
<gene>
    <name evidence="5" type="ORF">E7215_16730</name>
</gene>
<reference evidence="5" key="1">
    <citation type="submission" date="2019-04" db="EMBL/GenBank/DDBJ databases">
        <title>Evolution of Biomass-Degrading Anaerobic Consortia Revealed by Metagenomics.</title>
        <authorList>
            <person name="Peng X."/>
        </authorList>
    </citation>
    <scope>NUCLEOTIDE SEQUENCE</scope>
    <source>
        <strain evidence="5">SIG254</strain>
    </source>
</reference>
<dbReference type="InterPro" id="IPR029441">
    <property type="entry name" value="Cass2"/>
</dbReference>
<dbReference type="PRINTS" id="PR00032">
    <property type="entry name" value="HTHARAC"/>
</dbReference>
<dbReference type="Pfam" id="PF12833">
    <property type="entry name" value="HTH_18"/>
    <property type="match status" value="1"/>
</dbReference>
<dbReference type="Pfam" id="PF14526">
    <property type="entry name" value="Cass2"/>
    <property type="match status" value="1"/>
</dbReference>
<evidence type="ECO:0000256" key="2">
    <source>
        <dbReference type="ARBA" id="ARBA00023125"/>
    </source>
</evidence>
<dbReference type="InterPro" id="IPR011256">
    <property type="entry name" value="Reg_factor_effector_dom_sf"/>
</dbReference>
<dbReference type="InterPro" id="IPR009057">
    <property type="entry name" value="Homeodomain-like_sf"/>
</dbReference>
<dbReference type="SUPFAM" id="SSF46689">
    <property type="entry name" value="Homeodomain-like"/>
    <property type="match status" value="2"/>
</dbReference>
<dbReference type="SMART" id="SM00871">
    <property type="entry name" value="AraC_E_bind"/>
    <property type="match status" value="1"/>
</dbReference>
<proteinExistence type="predicted"/>
<dbReference type="InterPro" id="IPR050959">
    <property type="entry name" value="MarA-like"/>
</dbReference>
<evidence type="ECO:0000259" key="4">
    <source>
        <dbReference type="PROSITE" id="PS01124"/>
    </source>
</evidence>
<dbReference type="InterPro" id="IPR010499">
    <property type="entry name" value="AraC_E-bd"/>
</dbReference>
<evidence type="ECO:0000313" key="5">
    <source>
        <dbReference type="EMBL" id="MBE6061787.1"/>
    </source>
</evidence>
<dbReference type="Gene3D" id="1.10.10.60">
    <property type="entry name" value="Homeodomain-like"/>
    <property type="match status" value="2"/>
</dbReference>